<keyword evidence="1" id="KW-1133">Transmembrane helix</keyword>
<keyword evidence="1" id="KW-0812">Transmembrane</keyword>
<comment type="caution">
    <text evidence="2">The sequence shown here is derived from an EMBL/GenBank/DDBJ whole genome shotgun (WGS) entry which is preliminary data.</text>
</comment>
<evidence type="ECO:0000313" key="2">
    <source>
        <dbReference type="EMBL" id="GJT45164.1"/>
    </source>
</evidence>
<proteinExistence type="predicted"/>
<protein>
    <submittedName>
        <fullName evidence="2">Uncharacterized protein</fullName>
    </submittedName>
</protein>
<accession>A0ABQ5E475</accession>
<feature type="transmembrane region" description="Helical" evidence="1">
    <location>
        <begin position="44"/>
        <end position="63"/>
    </location>
</feature>
<sequence>MVSYKDKLYKLFLVQVIDAPTILVSAEGNFRDAIDIGMDVVHPVPVAVVAFLTVTIVTTLACYGEAIRGIHEHLQGVPIEEDMSTLRFRIGMAEAENAYLRVKIKIIEAIETVTCSQERRVCMEMERQLALVQESQRHDRKNFKKLQELVTSQPGRHP</sequence>
<keyword evidence="3" id="KW-1185">Reference proteome</keyword>
<evidence type="ECO:0000313" key="3">
    <source>
        <dbReference type="Proteomes" id="UP001151760"/>
    </source>
</evidence>
<evidence type="ECO:0000256" key="1">
    <source>
        <dbReference type="SAM" id="Phobius"/>
    </source>
</evidence>
<organism evidence="2 3">
    <name type="scientific">Tanacetum coccineum</name>
    <dbReference type="NCBI Taxonomy" id="301880"/>
    <lineage>
        <taxon>Eukaryota</taxon>
        <taxon>Viridiplantae</taxon>
        <taxon>Streptophyta</taxon>
        <taxon>Embryophyta</taxon>
        <taxon>Tracheophyta</taxon>
        <taxon>Spermatophyta</taxon>
        <taxon>Magnoliopsida</taxon>
        <taxon>eudicotyledons</taxon>
        <taxon>Gunneridae</taxon>
        <taxon>Pentapetalae</taxon>
        <taxon>asterids</taxon>
        <taxon>campanulids</taxon>
        <taxon>Asterales</taxon>
        <taxon>Asteraceae</taxon>
        <taxon>Asteroideae</taxon>
        <taxon>Anthemideae</taxon>
        <taxon>Anthemidinae</taxon>
        <taxon>Tanacetum</taxon>
    </lineage>
</organism>
<dbReference type="Proteomes" id="UP001151760">
    <property type="component" value="Unassembled WGS sequence"/>
</dbReference>
<dbReference type="EMBL" id="BQNB010015876">
    <property type="protein sequence ID" value="GJT45164.1"/>
    <property type="molecule type" value="Genomic_DNA"/>
</dbReference>
<reference evidence="2" key="2">
    <citation type="submission" date="2022-01" db="EMBL/GenBank/DDBJ databases">
        <authorList>
            <person name="Yamashiro T."/>
            <person name="Shiraishi A."/>
            <person name="Satake H."/>
            <person name="Nakayama K."/>
        </authorList>
    </citation>
    <scope>NUCLEOTIDE SEQUENCE</scope>
</reference>
<gene>
    <name evidence="2" type="ORF">Tco_0953879</name>
</gene>
<reference evidence="2" key="1">
    <citation type="journal article" date="2022" name="Int. J. Mol. Sci.">
        <title>Draft Genome of Tanacetum Coccineum: Genomic Comparison of Closely Related Tanacetum-Family Plants.</title>
        <authorList>
            <person name="Yamashiro T."/>
            <person name="Shiraishi A."/>
            <person name="Nakayama K."/>
            <person name="Satake H."/>
        </authorList>
    </citation>
    <scope>NUCLEOTIDE SEQUENCE</scope>
</reference>
<keyword evidence="1" id="KW-0472">Membrane</keyword>
<name>A0ABQ5E475_9ASTR</name>